<evidence type="ECO:0000256" key="1">
    <source>
        <dbReference type="SAM" id="MobiDB-lite"/>
    </source>
</evidence>
<protein>
    <submittedName>
        <fullName evidence="3">Putative tachykinin</fullName>
    </submittedName>
</protein>
<name>A0A7G3B2G8_LUTLO</name>
<reference evidence="3" key="1">
    <citation type="journal article" date="2020" name="BMC">
        <title>Leishmania infection induces a limited differential gene expression in the sand fly midgut.</title>
        <authorList>
            <person name="Coutinho-Abreu I.V."/>
            <person name="Serafim T.D."/>
            <person name="Meneses C."/>
            <person name="Kamhawi S."/>
            <person name="Oliveira F."/>
            <person name="Valenzuela J.G."/>
        </authorList>
    </citation>
    <scope>NUCLEOTIDE SEQUENCE</scope>
    <source>
        <strain evidence="3">Jacobina</strain>
        <tissue evidence="3">Midgut</tissue>
    </source>
</reference>
<sequence>MGTLVTRALILGICCCLPLFLIVPTNAQDTQNRRNPIGFQGVRGKRSATEDPPTSTSFISQEERPSTPRIATDEASEYIRGLPILSLVKRAPVGFMGMRGKKDSEVVAIDEPPMDMEVSRDKKLFLNLPFRYIPKRAPSGFMGMRGKKFSFDSYKRAPSGFLGMRGKKESEHIWPPQDDVQLENELSQIEQPVEDEESLDQIFSKLEQERELLARLNEMYGLHLWDGEKRAPANGFFGMRGKKFAYTDDDFLDKRAPMGFQGMRGKKWSELTEEESLEELEKRAPQMGFHGMRGKKDVTDVLQTESAEKRAPAAGFFGMRGKKLPGFRIGGDSRNGRNLFGIMKTKKGPYEFRGKFVGVRGKKIPTGSALNKLITELDELEGDGGYLQTAQLMQAEETPIKRVPSGFMGMRGKKWAESSNEQ</sequence>
<evidence type="ECO:0000256" key="2">
    <source>
        <dbReference type="SAM" id="SignalP"/>
    </source>
</evidence>
<feature type="region of interest" description="Disordered" evidence="1">
    <location>
        <begin position="32"/>
        <end position="67"/>
    </location>
</feature>
<dbReference type="EMBL" id="GITU01008863">
    <property type="protein sequence ID" value="MBC1177566.1"/>
    <property type="molecule type" value="Transcribed_RNA"/>
</dbReference>
<evidence type="ECO:0000313" key="3">
    <source>
        <dbReference type="EMBL" id="MBC1177566.1"/>
    </source>
</evidence>
<feature type="signal peptide" evidence="2">
    <location>
        <begin position="1"/>
        <end position="27"/>
    </location>
</feature>
<feature type="chain" id="PRO_5029009535" evidence="2">
    <location>
        <begin position="28"/>
        <end position="422"/>
    </location>
</feature>
<keyword evidence="2" id="KW-0732">Signal</keyword>
<dbReference type="AlphaFoldDB" id="A0A7G3B2G8"/>
<organism evidence="3">
    <name type="scientific">Lutzomyia longipalpis</name>
    <name type="common">Sand fly</name>
    <dbReference type="NCBI Taxonomy" id="7200"/>
    <lineage>
        <taxon>Eukaryota</taxon>
        <taxon>Metazoa</taxon>
        <taxon>Ecdysozoa</taxon>
        <taxon>Arthropoda</taxon>
        <taxon>Hexapoda</taxon>
        <taxon>Insecta</taxon>
        <taxon>Pterygota</taxon>
        <taxon>Neoptera</taxon>
        <taxon>Endopterygota</taxon>
        <taxon>Diptera</taxon>
        <taxon>Nematocera</taxon>
        <taxon>Psychodoidea</taxon>
        <taxon>Psychodidae</taxon>
        <taxon>Lutzomyia</taxon>
        <taxon>Lutzomyia</taxon>
    </lineage>
</organism>
<proteinExistence type="predicted"/>
<dbReference type="VEuPathDB" id="VectorBase:LLONM1_003873"/>
<accession>A0A7G3B2G8</accession>